<accession>A0A067E4P8</accession>
<dbReference type="AlphaFoldDB" id="A0A067E4P8"/>
<protein>
    <recommendedName>
        <fullName evidence="7">Protein kinase domain-containing protein</fullName>
    </recommendedName>
</protein>
<comment type="similarity">
    <text evidence="1">Belongs to the protein kinase superfamily. STE Ser/Thr protein kinase family. MAP kinase kinase kinase subfamily.</text>
</comment>
<keyword evidence="9" id="KW-1185">Reference proteome</keyword>
<dbReference type="SMR" id="A0A067E4P8"/>
<reference evidence="8 9" key="1">
    <citation type="submission" date="2014-04" db="EMBL/GenBank/DDBJ databases">
        <authorList>
            <consortium name="International Citrus Genome Consortium"/>
            <person name="Gmitter F."/>
            <person name="Chen C."/>
            <person name="Farmerie W."/>
            <person name="Harkins T."/>
            <person name="Desany B."/>
            <person name="Mohiuddin M."/>
            <person name="Kodira C."/>
            <person name="Borodovsky M."/>
            <person name="Lomsadze A."/>
            <person name="Burns P."/>
            <person name="Jenkins J."/>
            <person name="Prochnik S."/>
            <person name="Shu S."/>
            <person name="Chapman J."/>
            <person name="Pitluck S."/>
            <person name="Schmutz J."/>
            <person name="Rokhsar D."/>
        </authorList>
    </citation>
    <scope>NUCLEOTIDE SEQUENCE</scope>
</reference>
<feature type="non-terminal residue" evidence="8">
    <location>
        <position position="201"/>
    </location>
</feature>
<feature type="domain" description="Protein kinase" evidence="7">
    <location>
        <begin position="1"/>
        <end position="194"/>
    </location>
</feature>
<name>A0A067E4P8_CITSI</name>
<dbReference type="STRING" id="2711.A0A067E4P8"/>
<evidence type="ECO:0000256" key="5">
    <source>
        <dbReference type="ARBA" id="ARBA00022777"/>
    </source>
</evidence>
<dbReference type="PANTHER" id="PTHR48016:SF29">
    <property type="entry name" value="MITOGEN-ACTIVATED PROTEIN KINASE KINASE KINASE 1-RELATED"/>
    <property type="match status" value="1"/>
</dbReference>
<dbReference type="PROSITE" id="PS50011">
    <property type="entry name" value="PROTEIN_KINASE_DOM"/>
    <property type="match status" value="1"/>
</dbReference>
<dbReference type="FunFam" id="1.10.510.10:FF:001560">
    <property type="entry name" value="Mitogen-activated protein kinase kinase kinase 19"/>
    <property type="match status" value="1"/>
</dbReference>
<dbReference type="GO" id="GO:0000165">
    <property type="term" value="P:MAPK cascade"/>
    <property type="evidence" value="ECO:0000318"/>
    <property type="project" value="GO_Central"/>
</dbReference>
<dbReference type="InterPro" id="IPR011009">
    <property type="entry name" value="Kinase-like_dom_sf"/>
</dbReference>
<evidence type="ECO:0000256" key="3">
    <source>
        <dbReference type="ARBA" id="ARBA00022679"/>
    </source>
</evidence>
<dbReference type="Gene3D" id="1.10.510.10">
    <property type="entry name" value="Transferase(Phosphotransferase) domain 1"/>
    <property type="match status" value="1"/>
</dbReference>
<dbReference type="GO" id="GO:0004709">
    <property type="term" value="F:MAP kinase kinase kinase activity"/>
    <property type="evidence" value="ECO:0000318"/>
    <property type="project" value="GO_Central"/>
</dbReference>
<dbReference type="SUPFAM" id="SSF56112">
    <property type="entry name" value="Protein kinase-like (PK-like)"/>
    <property type="match status" value="1"/>
</dbReference>
<organism evidence="8 9">
    <name type="scientific">Citrus sinensis</name>
    <name type="common">Sweet orange</name>
    <name type="synonym">Citrus aurantium var. sinensis</name>
    <dbReference type="NCBI Taxonomy" id="2711"/>
    <lineage>
        <taxon>Eukaryota</taxon>
        <taxon>Viridiplantae</taxon>
        <taxon>Streptophyta</taxon>
        <taxon>Embryophyta</taxon>
        <taxon>Tracheophyta</taxon>
        <taxon>Spermatophyta</taxon>
        <taxon>Magnoliopsida</taxon>
        <taxon>eudicotyledons</taxon>
        <taxon>Gunneridae</taxon>
        <taxon>Pentapetalae</taxon>
        <taxon>rosids</taxon>
        <taxon>malvids</taxon>
        <taxon>Sapindales</taxon>
        <taxon>Rutaceae</taxon>
        <taxon>Aurantioideae</taxon>
        <taxon>Citrus</taxon>
    </lineage>
</organism>
<dbReference type="GO" id="GO:0005524">
    <property type="term" value="F:ATP binding"/>
    <property type="evidence" value="ECO:0007669"/>
    <property type="project" value="UniProtKB-KW"/>
</dbReference>
<feature type="non-terminal residue" evidence="8">
    <location>
        <position position="1"/>
    </location>
</feature>
<dbReference type="GO" id="GO:0005737">
    <property type="term" value="C:cytoplasm"/>
    <property type="evidence" value="ECO:0000318"/>
    <property type="project" value="GO_Central"/>
</dbReference>
<evidence type="ECO:0000313" key="9">
    <source>
        <dbReference type="Proteomes" id="UP000027120"/>
    </source>
</evidence>
<dbReference type="PANTHER" id="PTHR48016">
    <property type="entry name" value="MAP KINASE KINASE KINASE SSK2-RELATED-RELATED"/>
    <property type="match status" value="1"/>
</dbReference>
<evidence type="ECO:0000256" key="2">
    <source>
        <dbReference type="ARBA" id="ARBA00022527"/>
    </source>
</evidence>
<keyword evidence="4" id="KW-0547">Nucleotide-binding</keyword>
<evidence type="ECO:0000313" key="8">
    <source>
        <dbReference type="EMBL" id="KDO46172.1"/>
    </source>
</evidence>
<sequence>NFSFSQFEHDNIVQYIGTEKDENRLYIFLELVKKGSLANLYQKYHLSDSQVSSYTRQILNGLTYLHERNVVHREIKCANILVDASGLATTTNDVKSFEGTPFWVAPEVVNLKNNGYGLSADIWSLGCTVLEMLTHQPPYSHLEDMQALFRIGRGKLPSVPNSLSRDARDFILKCLQVNPNDRPTAAQLMEHPFVKRPLQTS</sequence>
<keyword evidence="3" id="KW-0808">Transferase</keyword>
<evidence type="ECO:0000256" key="4">
    <source>
        <dbReference type="ARBA" id="ARBA00022741"/>
    </source>
</evidence>
<dbReference type="InterPro" id="IPR050538">
    <property type="entry name" value="MAP_kinase_kinase_kinase"/>
</dbReference>
<dbReference type="Proteomes" id="UP000027120">
    <property type="component" value="Unassembled WGS sequence"/>
</dbReference>
<evidence type="ECO:0000259" key="7">
    <source>
        <dbReference type="PROSITE" id="PS50011"/>
    </source>
</evidence>
<keyword evidence="6" id="KW-0067">ATP-binding</keyword>
<evidence type="ECO:0000256" key="6">
    <source>
        <dbReference type="ARBA" id="ARBA00022840"/>
    </source>
</evidence>
<keyword evidence="5" id="KW-0418">Kinase</keyword>
<dbReference type="EMBL" id="KK785224">
    <property type="protein sequence ID" value="KDO46172.1"/>
    <property type="molecule type" value="Genomic_DNA"/>
</dbReference>
<gene>
    <name evidence="8" type="ORF">CISIN_1g046714mg</name>
</gene>
<evidence type="ECO:0000256" key="1">
    <source>
        <dbReference type="ARBA" id="ARBA00006529"/>
    </source>
</evidence>
<proteinExistence type="inferred from homology"/>
<dbReference type="Pfam" id="PF00069">
    <property type="entry name" value="Pkinase"/>
    <property type="match status" value="1"/>
</dbReference>
<keyword evidence="2" id="KW-0723">Serine/threonine-protein kinase</keyword>
<dbReference type="InterPro" id="IPR000719">
    <property type="entry name" value="Prot_kinase_dom"/>
</dbReference>